<dbReference type="GO" id="GO:0009425">
    <property type="term" value="C:bacterial-type flagellum basal body"/>
    <property type="evidence" value="ECO:0007669"/>
    <property type="project" value="InterPro"/>
</dbReference>
<dbReference type="PANTHER" id="PTHR43484">
    <property type="match status" value="1"/>
</dbReference>
<name>A0A6V8PLH9_9ACTN</name>
<comment type="similarity">
    <text evidence="2">Belongs to the FliN/MopA/SpaO family.</text>
</comment>
<sequence>MSSFLSAKEIEVLVKRLNPEEELNKNREEAEQQAQTRLAELKKMPLQEVERVEFPELRKSAGDEKCREVAFFSVVTVSLALELGGVTLKVREILSLQKNSIIKLDKLAGENISLCVNGKPLASGEVVVINDNFAFRVAHLGEKPADSEEMGQV</sequence>
<keyword evidence="5" id="KW-0283">Flagellar rotation</keyword>
<dbReference type="GO" id="GO:0006935">
    <property type="term" value="P:chemotaxis"/>
    <property type="evidence" value="ECO:0007669"/>
    <property type="project" value="UniProtKB-KW"/>
</dbReference>
<evidence type="ECO:0000259" key="7">
    <source>
        <dbReference type="Pfam" id="PF01052"/>
    </source>
</evidence>
<gene>
    <name evidence="8" type="ORF">HKBW3S42_01291</name>
</gene>
<evidence type="ECO:0000256" key="2">
    <source>
        <dbReference type="ARBA" id="ARBA00009226"/>
    </source>
</evidence>
<proteinExistence type="inferred from homology"/>
<evidence type="ECO:0000256" key="1">
    <source>
        <dbReference type="ARBA" id="ARBA00004413"/>
    </source>
</evidence>
<organism evidence="8 9">
    <name type="scientific">Candidatus Hakubella thermalkaliphila</name>
    <dbReference type="NCBI Taxonomy" id="2754717"/>
    <lineage>
        <taxon>Bacteria</taxon>
        <taxon>Bacillati</taxon>
        <taxon>Actinomycetota</taxon>
        <taxon>Actinomycetota incertae sedis</taxon>
        <taxon>Candidatus Hakubellales</taxon>
        <taxon>Candidatus Hakubellaceae</taxon>
        <taxon>Candidatus Hakubella</taxon>
    </lineage>
</organism>
<reference evidence="8 9" key="1">
    <citation type="journal article" date="2020" name="Front. Microbiol.">
        <title>Single-cell genomics of novel Actinobacteria with the Wood-Ljungdahl pathway discovered in a serpentinizing system.</title>
        <authorList>
            <person name="Merino N."/>
            <person name="Kawai M."/>
            <person name="Boyd E.S."/>
            <person name="Colman D.R."/>
            <person name="McGlynn S.E."/>
            <person name="Nealson K.H."/>
            <person name="Kurokawa K."/>
            <person name="Hongoh Y."/>
        </authorList>
    </citation>
    <scope>NUCLEOTIDE SEQUENCE [LARGE SCALE GENOMIC DNA]</scope>
    <source>
        <strain evidence="8 9">S42</strain>
    </source>
</reference>
<dbReference type="Gene3D" id="2.30.330.10">
    <property type="entry name" value="SpoA-like"/>
    <property type="match status" value="1"/>
</dbReference>
<dbReference type="GO" id="GO:0071973">
    <property type="term" value="P:bacterial-type flagellum-dependent cell motility"/>
    <property type="evidence" value="ECO:0007669"/>
    <property type="project" value="InterPro"/>
</dbReference>
<accession>A0A6V8PLH9</accession>
<dbReference type="SUPFAM" id="SSF101801">
    <property type="entry name" value="Surface presentation of antigens (SPOA)"/>
    <property type="match status" value="1"/>
</dbReference>
<keyword evidence="3" id="KW-1003">Cell membrane</keyword>
<protein>
    <submittedName>
        <fullName evidence="8">Flagellar motor switch protein FliN/FliY</fullName>
    </submittedName>
</protein>
<dbReference type="InterPro" id="IPR001543">
    <property type="entry name" value="FliN-like_C"/>
</dbReference>
<evidence type="ECO:0000256" key="3">
    <source>
        <dbReference type="ARBA" id="ARBA00022475"/>
    </source>
</evidence>
<evidence type="ECO:0000313" key="9">
    <source>
        <dbReference type="Proteomes" id="UP000568877"/>
    </source>
</evidence>
<dbReference type="AlphaFoldDB" id="A0A6V8PLH9"/>
<dbReference type="InterPro" id="IPR001172">
    <property type="entry name" value="FliN_T3SS_HrcQb"/>
</dbReference>
<feature type="domain" description="Flagellar motor switch protein FliN-like C-terminal" evidence="7">
    <location>
        <begin position="75"/>
        <end position="139"/>
    </location>
</feature>
<keyword evidence="4" id="KW-0145">Chemotaxis</keyword>
<dbReference type="InterPro" id="IPR036429">
    <property type="entry name" value="SpoA-like_sf"/>
</dbReference>
<dbReference type="InterPro" id="IPR051469">
    <property type="entry name" value="FliN/MopA/SpaO"/>
</dbReference>
<dbReference type="GO" id="GO:0003774">
    <property type="term" value="F:cytoskeletal motor activity"/>
    <property type="evidence" value="ECO:0007669"/>
    <property type="project" value="InterPro"/>
</dbReference>
<dbReference type="EMBL" id="BLSA01000221">
    <property type="protein sequence ID" value="GFP32980.1"/>
    <property type="molecule type" value="Genomic_DNA"/>
</dbReference>
<evidence type="ECO:0000313" key="8">
    <source>
        <dbReference type="EMBL" id="GFP32980.1"/>
    </source>
</evidence>
<comment type="caution">
    <text evidence="8">The sequence shown here is derived from an EMBL/GenBank/DDBJ whole genome shotgun (WGS) entry which is preliminary data.</text>
</comment>
<keyword evidence="6" id="KW-0472">Membrane</keyword>
<evidence type="ECO:0000256" key="6">
    <source>
        <dbReference type="ARBA" id="ARBA00023136"/>
    </source>
</evidence>
<keyword evidence="8" id="KW-0969">Cilium</keyword>
<dbReference type="Proteomes" id="UP000568877">
    <property type="component" value="Unassembled WGS sequence"/>
</dbReference>
<comment type="subcellular location">
    <subcellularLocation>
        <location evidence="1">Cell membrane</location>
        <topology evidence="1">Peripheral membrane protein</topology>
        <orientation evidence="1">Cytoplasmic side</orientation>
    </subcellularLocation>
</comment>
<evidence type="ECO:0000256" key="5">
    <source>
        <dbReference type="ARBA" id="ARBA00022779"/>
    </source>
</evidence>
<keyword evidence="8" id="KW-0966">Cell projection</keyword>
<evidence type="ECO:0000256" key="4">
    <source>
        <dbReference type="ARBA" id="ARBA00022500"/>
    </source>
</evidence>
<dbReference type="PRINTS" id="PR00956">
    <property type="entry name" value="FLGMOTORFLIN"/>
</dbReference>
<dbReference type="Pfam" id="PF01052">
    <property type="entry name" value="FliMN_C"/>
    <property type="match status" value="1"/>
</dbReference>
<dbReference type="PANTHER" id="PTHR43484:SF1">
    <property type="entry name" value="FLAGELLAR MOTOR SWITCH PROTEIN FLIN"/>
    <property type="match status" value="1"/>
</dbReference>
<dbReference type="GO" id="GO:0005886">
    <property type="term" value="C:plasma membrane"/>
    <property type="evidence" value="ECO:0007669"/>
    <property type="project" value="UniProtKB-SubCell"/>
</dbReference>
<keyword evidence="8" id="KW-0282">Flagellum</keyword>